<dbReference type="Proteomes" id="UP000324800">
    <property type="component" value="Unassembled WGS sequence"/>
</dbReference>
<accession>A0A5J4V3Y7</accession>
<protein>
    <submittedName>
        <fullName evidence="3">Uncharacterized protein</fullName>
    </submittedName>
</protein>
<feature type="non-terminal residue" evidence="3">
    <location>
        <position position="468"/>
    </location>
</feature>
<comment type="caution">
    <text evidence="3">The sequence shown here is derived from an EMBL/GenBank/DDBJ whole genome shotgun (WGS) entry which is preliminary data.</text>
</comment>
<feature type="compositionally biased region" description="Low complexity" evidence="2">
    <location>
        <begin position="175"/>
        <end position="186"/>
    </location>
</feature>
<proteinExistence type="predicted"/>
<keyword evidence="1" id="KW-0175">Coiled coil</keyword>
<gene>
    <name evidence="3" type="ORF">EZS28_026993</name>
</gene>
<evidence type="ECO:0000256" key="1">
    <source>
        <dbReference type="SAM" id="Coils"/>
    </source>
</evidence>
<sequence>MNNGYSSRFKKLAGKIQEKVKENDNEFDDQFDSDDEQHDFNNDDLLVQKEKRPRNEELQIIPPKLVKLDENGRFRQLYSQQSIRESTAIIDKVRMRFVHVPPDQFTHLTVLVSLVAPLKLNQSSKDPPVFQEVRLLCPDCQKNGRNLPPIDQQFEDKLSDSWVGKQYGQSQLKFSPQQQKSTSQPQITDSFSSSGDIAQIHKIILLLMMNNRRKVLAEQGIVENIKPSLNTLRSIKEPINVETVIRMLLNQWNENRQSFVTEQLEQNIAQRKQELKVYEQHQGINNDELQLQKSKRIMQKLEQDLTELSTAIQPTVSGINPVLLDPRLIACALNRIRAIAQITGDCKILEAMGLTKKRQAEIISCSPLIYDEIVDNLAFLTFLSTQRINGLYKSIIFFFNQCFHGSKLFELPLPLPIQLFAPAIYEQSPTEDLFLAIRTRQANPEFSHLINPLIFKIADVVECSNEEI</sequence>
<dbReference type="EMBL" id="SNRW01009784">
    <property type="protein sequence ID" value="KAA6377479.1"/>
    <property type="molecule type" value="Genomic_DNA"/>
</dbReference>
<feature type="region of interest" description="Disordered" evidence="2">
    <location>
        <begin position="172"/>
        <end position="191"/>
    </location>
</feature>
<evidence type="ECO:0000256" key="2">
    <source>
        <dbReference type="SAM" id="MobiDB-lite"/>
    </source>
</evidence>
<evidence type="ECO:0000313" key="3">
    <source>
        <dbReference type="EMBL" id="KAA6377479.1"/>
    </source>
</evidence>
<dbReference type="AlphaFoldDB" id="A0A5J4V3Y7"/>
<evidence type="ECO:0000313" key="4">
    <source>
        <dbReference type="Proteomes" id="UP000324800"/>
    </source>
</evidence>
<feature type="coiled-coil region" evidence="1">
    <location>
        <begin position="261"/>
        <end position="311"/>
    </location>
</feature>
<reference evidence="3 4" key="1">
    <citation type="submission" date="2019-03" db="EMBL/GenBank/DDBJ databases">
        <title>Single cell metagenomics reveals metabolic interactions within the superorganism composed of flagellate Streblomastix strix and complex community of Bacteroidetes bacteria on its surface.</title>
        <authorList>
            <person name="Treitli S.C."/>
            <person name="Kolisko M."/>
            <person name="Husnik F."/>
            <person name="Keeling P."/>
            <person name="Hampl V."/>
        </authorList>
    </citation>
    <scope>NUCLEOTIDE SEQUENCE [LARGE SCALE GENOMIC DNA]</scope>
    <source>
        <strain evidence="3">ST1C</strain>
    </source>
</reference>
<organism evidence="3 4">
    <name type="scientific">Streblomastix strix</name>
    <dbReference type="NCBI Taxonomy" id="222440"/>
    <lineage>
        <taxon>Eukaryota</taxon>
        <taxon>Metamonada</taxon>
        <taxon>Preaxostyla</taxon>
        <taxon>Oxymonadida</taxon>
        <taxon>Streblomastigidae</taxon>
        <taxon>Streblomastix</taxon>
    </lineage>
</organism>
<name>A0A5J4V3Y7_9EUKA</name>